<evidence type="ECO:0000259" key="9">
    <source>
        <dbReference type="PROSITE" id="PS50109"/>
    </source>
</evidence>
<evidence type="ECO:0000256" key="2">
    <source>
        <dbReference type="ARBA" id="ARBA00012438"/>
    </source>
</evidence>
<dbReference type="EMBL" id="BNJG01000001">
    <property type="protein sequence ID" value="GHO54343.1"/>
    <property type="molecule type" value="Genomic_DNA"/>
</dbReference>
<dbReference type="Gene3D" id="3.30.565.10">
    <property type="entry name" value="Histidine kinase-like ATPase, C-terminal domain"/>
    <property type="match status" value="1"/>
</dbReference>
<keyword evidence="11" id="KW-1185">Reference proteome</keyword>
<dbReference type="PRINTS" id="PR00344">
    <property type="entry name" value="BCTRLSENSOR"/>
</dbReference>
<dbReference type="PROSITE" id="PS50109">
    <property type="entry name" value="HIS_KIN"/>
    <property type="match status" value="1"/>
</dbReference>
<protein>
    <recommendedName>
        <fullName evidence="2">histidine kinase</fullName>
        <ecNumber evidence="2">2.7.13.3</ecNumber>
    </recommendedName>
</protein>
<keyword evidence="4" id="KW-0808">Transferase</keyword>
<dbReference type="Pfam" id="PF02518">
    <property type="entry name" value="HATPase_c"/>
    <property type="match status" value="1"/>
</dbReference>
<dbReference type="InterPro" id="IPR011495">
    <property type="entry name" value="Sig_transdc_His_kin_sub2_dim/P"/>
</dbReference>
<dbReference type="InterPro" id="IPR003594">
    <property type="entry name" value="HATPase_dom"/>
</dbReference>
<evidence type="ECO:0000256" key="4">
    <source>
        <dbReference type="ARBA" id="ARBA00022679"/>
    </source>
</evidence>
<evidence type="ECO:0000256" key="5">
    <source>
        <dbReference type="ARBA" id="ARBA00022741"/>
    </source>
</evidence>
<evidence type="ECO:0000256" key="7">
    <source>
        <dbReference type="ARBA" id="ARBA00022840"/>
    </source>
</evidence>
<keyword evidence="8" id="KW-0902">Two-component regulatory system</keyword>
<sequence length="724" mass="80933">MTQGVNVEQILAPHLPRLKMSLQHAWDGHQGRENENDAWQLFQTLIGTQDHDESSLTARFEQVGRRLVTYDEKLDTRLQEIQSFVDAAATEIKHIFQEHPEELVTTLGYLYQLHNKSALALTRGFQHVVEQQARTTTHLTQQLEHRLLALQRVNGYSNSAMDLDQTLENTAQVIAEELNVDLCSIFFYDELQRVLTLRATNGPRPLGGMHFILRLGEGYSGWVADKGRPLHSNDALGDPNFATEARSYSTPYRGVMALPIIFFGTAERLIGVISVQSSEPREFTRDEVNFVEVIAGIIAINIENGRLYEQTDEQLRRKVHELATIHRVSYIIASTLNLEEVLQIITTQAVHLSGAERSCIFELDPDRRRLHVLAHYGLNPEQASNLQIGVGQCCAGRTVQTGRPSMAVDCFHADEHCFIHDDPTLSSEIHSVLCVPLKVKQKVLGCICIYSSHRHLLSPEQMQLVVTFANEAAIAIENARLYEETRRGLELKSVLLRELHHRVKNNLATVAGILSLQRRRTRSPEVRHILAESVNRVQGLAATHDLLAHEDVSEARVDDIARKIVGVANANLSPPEKRISFQVETCPVVIPSRAVTILALVINEMVSNAIKHGMAEVTRGTVIIRGFEEEDGYVAIQVLDSGKGPSAEHEQQEEPGESGEGLGLSLIKNLIGDLGGRFALRRETITRPASTKQDEQTSGETAEYTVAEVRFPLRRSRPTYALNS</sequence>
<dbReference type="RefSeq" id="WP_201371069.1">
    <property type="nucleotide sequence ID" value="NZ_BNJG01000001.1"/>
</dbReference>
<dbReference type="InterPro" id="IPR036890">
    <property type="entry name" value="HATPase_C_sf"/>
</dbReference>
<reference evidence="10 11" key="1">
    <citation type="journal article" date="2021" name="Int. J. Syst. Evol. Microbiol.">
        <title>Reticulibacter mediterranei gen. nov., sp. nov., within the new family Reticulibacteraceae fam. nov., and Ktedonospora formicarum gen. nov., sp. nov., Ktedonobacter robiniae sp. nov., Dictyobacter formicarum sp. nov. and Dictyobacter arantiisoli sp. nov., belonging to the class Ktedonobacteria.</title>
        <authorList>
            <person name="Yabe S."/>
            <person name="Zheng Y."/>
            <person name="Wang C.M."/>
            <person name="Sakai Y."/>
            <person name="Abe K."/>
            <person name="Yokota A."/>
            <person name="Donadio S."/>
            <person name="Cavaletti L."/>
            <person name="Monciardini P."/>
        </authorList>
    </citation>
    <scope>NUCLEOTIDE SEQUENCE [LARGE SCALE GENOMIC DNA]</scope>
    <source>
        <strain evidence="10 11">SOSP1-30</strain>
    </source>
</reference>
<evidence type="ECO:0000256" key="1">
    <source>
        <dbReference type="ARBA" id="ARBA00000085"/>
    </source>
</evidence>
<comment type="caution">
    <text evidence="10">The sequence shown here is derived from an EMBL/GenBank/DDBJ whole genome shotgun (WGS) entry which is preliminary data.</text>
</comment>
<dbReference type="InterPro" id="IPR004358">
    <property type="entry name" value="Sig_transdc_His_kin-like_C"/>
</dbReference>
<gene>
    <name evidence="10" type="ORF">KSB_28180</name>
</gene>
<accession>A0ABQ3UNQ3</accession>
<dbReference type="SMART" id="SM00065">
    <property type="entry name" value="GAF"/>
    <property type="match status" value="2"/>
</dbReference>
<dbReference type="Gene3D" id="3.30.450.40">
    <property type="match status" value="2"/>
</dbReference>
<name>A0ABQ3UNQ3_9CHLR</name>
<dbReference type="Pfam" id="PF01590">
    <property type="entry name" value="GAF"/>
    <property type="match status" value="1"/>
</dbReference>
<dbReference type="SUPFAM" id="SSF55781">
    <property type="entry name" value="GAF domain-like"/>
    <property type="match status" value="2"/>
</dbReference>
<keyword evidence="7" id="KW-0067">ATP-binding</keyword>
<dbReference type="Pfam" id="PF13185">
    <property type="entry name" value="GAF_2"/>
    <property type="match status" value="1"/>
</dbReference>
<dbReference type="InterPro" id="IPR003018">
    <property type="entry name" value="GAF"/>
</dbReference>
<dbReference type="SUPFAM" id="SSF55874">
    <property type="entry name" value="ATPase domain of HSP90 chaperone/DNA topoisomerase II/histidine kinase"/>
    <property type="match status" value="1"/>
</dbReference>
<organism evidence="10 11">
    <name type="scientific">Ktedonobacter robiniae</name>
    <dbReference type="NCBI Taxonomy" id="2778365"/>
    <lineage>
        <taxon>Bacteria</taxon>
        <taxon>Bacillati</taxon>
        <taxon>Chloroflexota</taxon>
        <taxon>Ktedonobacteria</taxon>
        <taxon>Ktedonobacterales</taxon>
        <taxon>Ktedonobacteraceae</taxon>
        <taxon>Ktedonobacter</taxon>
    </lineage>
</organism>
<evidence type="ECO:0000313" key="10">
    <source>
        <dbReference type="EMBL" id="GHO54343.1"/>
    </source>
</evidence>
<dbReference type="Pfam" id="PF07568">
    <property type="entry name" value="HisKA_2"/>
    <property type="match status" value="1"/>
</dbReference>
<dbReference type="Proteomes" id="UP000654345">
    <property type="component" value="Unassembled WGS sequence"/>
</dbReference>
<comment type="catalytic activity">
    <reaction evidence="1">
        <text>ATP + protein L-histidine = ADP + protein N-phospho-L-histidine.</text>
        <dbReference type="EC" id="2.7.13.3"/>
    </reaction>
</comment>
<dbReference type="PANTHER" id="PTHR41523:SF8">
    <property type="entry name" value="ETHYLENE RESPONSE SENSOR PROTEIN"/>
    <property type="match status" value="1"/>
</dbReference>
<evidence type="ECO:0000256" key="6">
    <source>
        <dbReference type="ARBA" id="ARBA00022777"/>
    </source>
</evidence>
<evidence type="ECO:0000256" key="8">
    <source>
        <dbReference type="ARBA" id="ARBA00023012"/>
    </source>
</evidence>
<evidence type="ECO:0000313" key="11">
    <source>
        <dbReference type="Proteomes" id="UP000654345"/>
    </source>
</evidence>
<evidence type="ECO:0000256" key="3">
    <source>
        <dbReference type="ARBA" id="ARBA00022553"/>
    </source>
</evidence>
<dbReference type="InterPro" id="IPR011102">
    <property type="entry name" value="Sig_transdc_His_kinase_HWE"/>
</dbReference>
<dbReference type="InterPro" id="IPR029016">
    <property type="entry name" value="GAF-like_dom_sf"/>
</dbReference>
<dbReference type="InterPro" id="IPR005467">
    <property type="entry name" value="His_kinase_dom"/>
</dbReference>
<feature type="domain" description="Histidine kinase" evidence="9">
    <location>
        <begin position="498"/>
        <end position="683"/>
    </location>
</feature>
<dbReference type="SMART" id="SM00911">
    <property type="entry name" value="HWE_HK"/>
    <property type="match status" value="1"/>
</dbReference>
<keyword evidence="6" id="KW-0418">Kinase</keyword>
<dbReference type="EC" id="2.7.13.3" evidence="2"/>
<dbReference type="SMART" id="SM00387">
    <property type="entry name" value="HATPase_c"/>
    <property type="match status" value="1"/>
</dbReference>
<keyword evidence="3" id="KW-0597">Phosphoprotein</keyword>
<proteinExistence type="predicted"/>
<dbReference type="PANTHER" id="PTHR41523">
    <property type="entry name" value="TWO-COMPONENT SYSTEM SENSOR PROTEIN"/>
    <property type="match status" value="1"/>
</dbReference>
<keyword evidence="5" id="KW-0547">Nucleotide-binding</keyword>